<proteinExistence type="predicted"/>
<sequence length="416" mass="47053">MKYFPAYRKSYLLIITIISLCFLLIQCIDRGRRKNETSEIENTKFNEFAGSESCRKCHAQVYNDFILTGHFSTSTPASAQSILGSFEEGKNTFHYRKGLYVSMEKTDSGFYQVEYVDSIRKIARKFDITVGSGERGQTYLSWQGNLLTLLPVSYLTSTNSWANNPGQHNQIFFDAPVSATCLQCHTSYAEVIPFRLVNAPEEFNPKKIIYGISCERCHGPAAQHVAYQTENPNDKSGKFIIKPSTFSRTQSLDMCAVCHGGRIKNLKPPFSFQSGNRLSEYYQFDTLGTNNLIDVHGNQYGLLKKSKCFQTSQLTCITCHSPHKNEEGNLRLFSQKCMTCHNEQHGTFCKINPITNSISANCIDCHMPEQPSKSIVLQLENNKIPTAQLLRTHDIAIYPAATKEFLKNEKKKESGD</sequence>
<feature type="domain" description="Cytochrome c-552/4" evidence="2">
    <location>
        <begin position="177"/>
        <end position="219"/>
    </location>
</feature>
<accession>A0A3M9NAY9</accession>
<dbReference type="AlphaFoldDB" id="A0A3M9NAY9"/>
<dbReference type="Pfam" id="PF13435">
    <property type="entry name" value="Cytochrome_C554"/>
    <property type="match status" value="1"/>
</dbReference>
<evidence type="ECO:0000256" key="1">
    <source>
        <dbReference type="ARBA" id="ARBA00022729"/>
    </source>
</evidence>
<dbReference type="PANTHER" id="PTHR35038:SF8">
    <property type="entry name" value="C-TYPE POLYHEME CYTOCHROME OMCC"/>
    <property type="match status" value="1"/>
</dbReference>
<reference evidence="3 4" key="1">
    <citation type="submission" date="2018-11" db="EMBL/GenBank/DDBJ databases">
        <title>Draft genome sequence of Ferruginibacter sp. BO-59.</title>
        <authorList>
            <person name="Im W.T."/>
        </authorList>
    </citation>
    <scope>NUCLEOTIDE SEQUENCE [LARGE SCALE GENOMIC DNA]</scope>
    <source>
        <strain evidence="3 4">BO-59</strain>
    </source>
</reference>
<name>A0A3M9NAY9_9BACT</name>
<dbReference type="InterPro" id="IPR023155">
    <property type="entry name" value="Cyt_c-552/4"/>
</dbReference>
<dbReference type="InterPro" id="IPR051829">
    <property type="entry name" value="Multiheme_Cytochr_ET"/>
</dbReference>
<dbReference type="Gene3D" id="1.10.1130.10">
    <property type="entry name" value="Flavocytochrome C3, Chain A"/>
    <property type="match status" value="2"/>
</dbReference>
<dbReference type="EMBL" id="RJJR01000013">
    <property type="protein sequence ID" value="RNI34467.1"/>
    <property type="molecule type" value="Genomic_DNA"/>
</dbReference>
<evidence type="ECO:0000313" key="3">
    <source>
        <dbReference type="EMBL" id="RNI34467.1"/>
    </source>
</evidence>
<keyword evidence="4" id="KW-1185">Reference proteome</keyword>
<dbReference type="OrthoDB" id="9814800at2"/>
<comment type="caution">
    <text evidence="3">The sequence shown here is derived from an EMBL/GenBank/DDBJ whole genome shotgun (WGS) entry which is preliminary data.</text>
</comment>
<keyword evidence="1" id="KW-0732">Signal</keyword>
<evidence type="ECO:0000259" key="2">
    <source>
        <dbReference type="Pfam" id="PF13435"/>
    </source>
</evidence>
<dbReference type="PANTHER" id="PTHR35038">
    <property type="entry name" value="DISSIMILATORY SULFITE REDUCTASE SIRA"/>
    <property type="match status" value="1"/>
</dbReference>
<protein>
    <recommendedName>
        <fullName evidence="2">Cytochrome c-552/4 domain-containing protein</fullName>
    </recommendedName>
</protein>
<dbReference type="InterPro" id="IPR036280">
    <property type="entry name" value="Multihaem_cyt_sf"/>
</dbReference>
<gene>
    <name evidence="3" type="ORF">EFY79_14875</name>
</gene>
<organism evidence="3 4">
    <name type="scientific">Hanamia caeni</name>
    <dbReference type="NCBI Taxonomy" id="2294116"/>
    <lineage>
        <taxon>Bacteria</taxon>
        <taxon>Pseudomonadati</taxon>
        <taxon>Bacteroidota</taxon>
        <taxon>Chitinophagia</taxon>
        <taxon>Chitinophagales</taxon>
        <taxon>Chitinophagaceae</taxon>
        <taxon>Hanamia</taxon>
    </lineage>
</organism>
<dbReference type="CDD" id="cd08168">
    <property type="entry name" value="Cytochrom_C3"/>
    <property type="match status" value="1"/>
</dbReference>
<evidence type="ECO:0000313" key="4">
    <source>
        <dbReference type="Proteomes" id="UP000267223"/>
    </source>
</evidence>
<dbReference type="SUPFAM" id="SSF48695">
    <property type="entry name" value="Multiheme cytochromes"/>
    <property type="match status" value="1"/>
</dbReference>
<dbReference type="RefSeq" id="WP_123121526.1">
    <property type="nucleotide sequence ID" value="NZ_RJJR01000013.1"/>
</dbReference>
<dbReference type="Proteomes" id="UP000267223">
    <property type="component" value="Unassembled WGS sequence"/>
</dbReference>